<dbReference type="EMBL" id="NEWD01000007">
    <property type="protein sequence ID" value="OXN00953.1"/>
    <property type="molecule type" value="Genomic_DNA"/>
</dbReference>
<feature type="domain" description="Pyridine nucleotide-disulphide oxidoreductase dimerisation" evidence="7">
    <location>
        <begin position="341"/>
        <end position="442"/>
    </location>
</feature>
<evidence type="ECO:0000256" key="4">
    <source>
        <dbReference type="ARBA" id="ARBA00022827"/>
    </source>
</evidence>
<evidence type="ECO:0000256" key="6">
    <source>
        <dbReference type="ARBA" id="ARBA00023284"/>
    </source>
</evidence>
<name>A0A229VZA1_9BIFI</name>
<dbReference type="SUPFAM" id="SSF51905">
    <property type="entry name" value="FAD/NAD(P)-binding domain"/>
    <property type="match status" value="1"/>
</dbReference>
<gene>
    <name evidence="9" type="ORF">Tam10B_0910</name>
</gene>
<keyword evidence="10" id="KW-1185">Reference proteome</keyword>
<keyword evidence="3" id="KW-0285">Flavoprotein</keyword>
<dbReference type="Gene3D" id="3.30.390.30">
    <property type="match status" value="1"/>
</dbReference>
<dbReference type="PRINTS" id="PR00368">
    <property type="entry name" value="FADPNR"/>
</dbReference>
<evidence type="ECO:0000256" key="5">
    <source>
        <dbReference type="ARBA" id="ARBA00023002"/>
    </source>
</evidence>
<dbReference type="PANTHER" id="PTHR43429:SF1">
    <property type="entry name" value="NAD(P)H SULFUR OXIDOREDUCTASE (COA-DEPENDENT)"/>
    <property type="match status" value="1"/>
</dbReference>
<evidence type="ECO:0000256" key="1">
    <source>
        <dbReference type="ARBA" id="ARBA00001974"/>
    </source>
</evidence>
<dbReference type="InterPro" id="IPR004099">
    <property type="entry name" value="Pyr_nucl-diS_OxRdtase_dimer"/>
</dbReference>
<keyword evidence="6" id="KW-0676">Redox-active center</keyword>
<dbReference type="RefSeq" id="WP_093960072.1">
    <property type="nucleotide sequence ID" value="NZ_NEWD01000007.1"/>
</dbReference>
<dbReference type="OrthoDB" id="9802028at2"/>
<evidence type="ECO:0000259" key="8">
    <source>
        <dbReference type="Pfam" id="PF07992"/>
    </source>
</evidence>
<protein>
    <submittedName>
        <fullName evidence="9">FAD-dependent pyridine nucleotide-disulfide oxidoreductase</fullName>
    </submittedName>
</protein>
<comment type="caution">
    <text evidence="9">The sequence shown here is derived from an EMBL/GenBank/DDBJ whole genome shotgun (WGS) entry which is preliminary data.</text>
</comment>
<feature type="domain" description="FAD/NAD(P)-binding" evidence="8">
    <location>
        <begin position="3"/>
        <end position="318"/>
    </location>
</feature>
<keyword evidence="4" id="KW-0274">FAD</keyword>
<dbReference type="GO" id="GO:0016491">
    <property type="term" value="F:oxidoreductase activity"/>
    <property type="evidence" value="ECO:0007669"/>
    <property type="project" value="UniProtKB-KW"/>
</dbReference>
<dbReference type="InterPro" id="IPR023753">
    <property type="entry name" value="FAD/NAD-binding_dom"/>
</dbReference>
<evidence type="ECO:0000259" key="7">
    <source>
        <dbReference type="Pfam" id="PF02852"/>
    </source>
</evidence>
<comment type="cofactor">
    <cofactor evidence="1">
        <name>FAD</name>
        <dbReference type="ChEBI" id="CHEBI:57692"/>
    </cofactor>
</comment>
<organism evidence="9 10">
    <name type="scientific">Bifidobacterium vansinderenii</name>
    <dbReference type="NCBI Taxonomy" id="1984871"/>
    <lineage>
        <taxon>Bacteria</taxon>
        <taxon>Bacillati</taxon>
        <taxon>Actinomycetota</taxon>
        <taxon>Actinomycetes</taxon>
        <taxon>Bifidobacteriales</taxon>
        <taxon>Bifidobacteriaceae</taxon>
        <taxon>Bifidobacterium</taxon>
    </lineage>
</organism>
<dbReference type="InterPro" id="IPR016156">
    <property type="entry name" value="FAD/NAD-linked_Rdtase_dimer_sf"/>
</dbReference>
<evidence type="ECO:0000256" key="3">
    <source>
        <dbReference type="ARBA" id="ARBA00022630"/>
    </source>
</evidence>
<evidence type="ECO:0000256" key="2">
    <source>
        <dbReference type="ARBA" id="ARBA00009130"/>
    </source>
</evidence>
<dbReference type="Pfam" id="PF02852">
    <property type="entry name" value="Pyr_redox_dim"/>
    <property type="match status" value="1"/>
</dbReference>
<accession>A0A229VZA1</accession>
<sequence>MTTVAIVGCTHAGTFAAQSILQAHPDWNVHVYERNDTLSFLSCGIALWVGDHVSDPKRMFYSSPEALGKLGAHMHMRHDVLNVDVKGRTLLAKDLETDEQTTLSFDKLVVTTGSKPVTPPIPGLAEGLEDGRVKLCKNWGHGLAIKEMAKDAKSVAVIGAGYIGAELAEQFSEIGVKSVLIDGLDRVLAKNFDKPISDVVEQAFTDHGVTLALGQMVTEFRLGENGEGVTVVTSAGEYTVDCAIMGAGFLPRTDLFDGQLNMLPNGAITTDEYMRATISGESEPSQDVFAAGDSATVFYNPTGTYDYIPLATNAVRQALLVGANIVEPTQKYMGTQATSAVQLYDLSMAATGLTQGGAEARGVTTRSTTLTQDFRPDFMLTTTPVTCTLTWDPETRVVKGAQFLSRQSDVAQAANAVSIAIQAGFTIDQLANVDLLFQPNFSQPVNYIAAVAIKAVAEA</sequence>
<dbReference type="InterPro" id="IPR050260">
    <property type="entry name" value="FAD-bd_OxRdtase"/>
</dbReference>
<evidence type="ECO:0000313" key="10">
    <source>
        <dbReference type="Proteomes" id="UP000215433"/>
    </source>
</evidence>
<dbReference type="AlphaFoldDB" id="A0A229VZA1"/>
<dbReference type="PANTHER" id="PTHR43429">
    <property type="entry name" value="PYRIDINE NUCLEOTIDE-DISULFIDE OXIDOREDUCTASE DOMAIN-CONTAINING"/>
    <property type="match status" value="1"/>
</dbReference>
<proteinExistence type="inferred from homology"/>
<evidence type="ECO:0000313" key="9">
    <source>
        <dbReference type="EMBL" id="OXN00953.1"/>
    </source>
</evidence>
<dbReference type="PRINTS" id="PR00411">
    <property type="entry name" value="PNDRDTASEI"/>
</dbReference>
<dbReference type="Proteomes" id="UP000215433">
    <property type="component" value="Unassembled WGS sequence"/>
</dbReference>
<comment type="similarity">
    <text evidence="2">Belongs to the class-III pyridine nucleotide-disulfide oxidoreductase family.</text>
</comment>
<dbReference type="Pfam" id="PF07992">
    <property type="entry name" value="Pyr_redox_2"/>
    <property type="match status" value="1"/>
</dbReference>
<dbReference type="InterPro" id="IPR036188">
    <property type="entry name" value="FAD/NAD-bd_sf"/>
</dbReference>
<keyword evidence="5" id="KW-0560">Oxidoreductase</keyword>
<reference evidence="9 10" key="1">
    <citation type="submission" date="2017-05" db="EMBL/GenBank/DDBJ databases">
        <title>Bifidobacterium vansinderenii sp. nov.</title>
        <authorList>
            <person name="Lugli G.A."/>
            <person name="Duranti S."/>
            <person name="Mangifesta M."/>
        </authorList>
    </citation>
    <scope>NUCLEOTIDE SEQUENCE [LARGE SCALE GENOMIC DNA]</scope>
    <source>
        <strain evidence="9 10">Tam10B</strain>
    </source>
</reference>
<dbReference type="Gene3D" id="3.50.50.60">
    <property type="entry name" value="FAD/NAD(P)-binding domain"/>
    <property type="match status" value="2"/>
</dbReference>
<dbReference type="SUPFAM" id="SSF55424">
    <property type="entry name" value="FAD/NAD-linked reductases, dimerisation (C-terminal) domain"/>
    <property type="match status" value="1"/>
</dbReference>